<gene>
    <name evidence="3" type="ORF">LMG29542_05606</name>
</gene>
<reference evidence="3 4" key="1">
    <citation type="submission" date="2020-04" db="EMBL/GenBank/DDBJ databases">
        <authorList>
            <person name="De Canck E."/>
        </authorList>
    </citation>
    <scope>NUCLEOTIDE SEQUENCE [LARGE SCALE GENOMIC DNA]</scope>
    <source>
        <strain evidence="3 4">LMG 29542</strain>
    </source>
</reference>
<feature type="compositionally biased region" description="Polar residues" evidence="1">
    <location>
        <begin position="269"/>
        <end position="278"/>
    </location>
</feature>
<dbReference type="EMBL" id="CADIKH010000033">
    <property type="protein sequence ID" value="CAB3767433.1"/>
    <property type="molecule type" value="Genomic_DNA"/>
</dbReference>
<evidence type="ECO:0000256" key="2">
    <source>
        <dbReference type="SAM" id="Phobius"/>
    </source>
</evidence>
<feature type="compositionally biased region" description="Polar residues" evidence="1">
    <location>
        <begin position="172"/>
        <end position="185"/>
    </location>
</feature>
<accession>A0A6J5EMP0</accession>
<organism evidence="3 4">
    <name type="scientific">Paraburkholderia humisilvae</name>
    <dbReference type="NCBI Taxonomy" id="627669"/>
    <lineage>
        <taxon>Bacteria</taxon>
        <taxon>Pseudomonadati</taxon>
        <taxon>Pseudomonadota</taxon>
        <taxon>Betaproteobacteria</taxon>
        <taxon>Burkholderiales</taxon>
        <taxon>Burkholderiaceae</taxon>
        <taxon>Paraburkholderia</taxon>
    </lineage>
</organism>
<dbReference type="Proteomes" id="UP000494363">
    <property type="component" value="Unassembled WGS sequence"/>
</dbReference>
<feature type="region of interest" description="Disordered" evidence="1">
    <location>
        <begin position="164"/>
        <end position="193"/>
    </location>
</feature>
<keyword evidence="2" id="KW-0812">Transmembrane</keyword>
<evidence type="ECO:0000313" key="3">
    <source>
        <dbReference type="EMBL" id="CAB3767433.1"/>
    </source>
</evidence>
<feature type="compositionally biased region" description="Low complexity" evidence="1">
    <location>
        <begin position="248"/>
        <end position="257"/>
    </location>
</feature>
<feature type="compositionally biased region" description="Basic and acidic residues" evidence="1">
    <location>
        <begin position="288"/>
        <end position="298"/>
    </location>
</feature>
<sequence>MAFEELDARVIGSMISIRLDDPSPDVSPRSALPTPPRPAAAPVQPDQPKSAAPNVARVSDAVSLEPAPETVVLAAPGTAEPIAVTKGKWRALFVMKPLNAERMRTAWALIAVVFVAMVVGDIWLHGRAKFIAEFLPSIHVPLKADASTAVTAALAQRTAPATDVTAPRTVEASATASTPTVQGSATVTQRPQPPVQPLAAAAPLAEPTTAAAVAVKAEPVKTVTVNPVPATVMALATPVLPIPPAGPLPVRRGGRPVPETPRHGEREVSQQPSEQNSPILVGGQYSDKATDSKGSESK</sequence>
<evidence type="ECO:0000256" key="1">
    <source>
        <dbReference type="SAM" id="MobiDB-lite"/>
    </source>
</evidence>
<dbReference type="AlphaFoldDB" id="A0A6J5EMP0"/>
<keyword evidence="4" id="KW-1185">Reference proteome</keyword>
<dbReference type="RefSeq" id="WP_175229671.1">
    <property type="nucleotide sequence ID" value="NZ_CADIKH010000033.1"/>
</dbReference>
<name>A0A6J5EMP0_9BURK</name>
<feature type="transmembrane region" description="Helical" evidence="2">
    <location>
        <begin position="105"/>
        <end position="124"/>
    </location>
</feature>
<evidence type="ECO:0000313" key="4">
    <source>
        <dbReference type="Proteomes" id="UP000494363"/>
    </source>
</evidence>
<feature type="region of interest" description="Disordered" evidence="1">
    <location>
        <begin position="18"/>
        <end position="54"/>
    </location>
</feature>
<proteinExistence type="predicted"/>
<keyword evidence="2" id="KW-1133">Transmembrane helix</keyword>
<keyword evidence="2" id="KW-0472">Membrane</keyword>
<feature type="region of interest" description="Disordered" evidence="1">
    <location>
        <begin position="239"/>
        <end position="298"/>
    </location>
</feature>
<protein>
    <submittedName>
        <fullName evidence="3">Uncharacterized protein</fullName>
    </submittedName>
</protein>